<dbReference type="AlphaFoldDB" id="A0A5A7NA73"/>
<dbReference type="RefSeq" id="WP_042083621.1">
    <property type="nucleotide sequence ID" value="NZ_BKCN01000011.1"/>
</dbReference>
<dbReference type="InterPro" id="IPR038607">
    <property type="entry name" value="PhoD-like_sf"/>
</dbReference>
<dbReference type="PANTHER" id="PTHR33987">
    <property type="entry name" value="CALCINEURIN-LIKE METALLO-PHOSPHOESTERASE SUPERFAMILY PROTEIN"/>
    <property type="match status" value="1"/>
</dbReference>
<dbReference type="InterPro" id="IPR018946">
    <property type="entry name" value="PhoD-like_MPP"/>
</dbReference>
<dbReference type="CDD" id="cd07389">
    <property type="entry name" value="MPP_PhoD"/>
    <property type="match status" value="1"/>
</dbReference>
<sequence length="355" mass="39805">MLAGMIPHQLRAEDGLSDRAPFPAESSAISRIAFGSCADETRPQPFWNSIAAQNPDLFLFTGDNVYADQYKGEWIREPALEPISYAYALLGAIPEFKDFRRSVPIIAGWDDHDYGLNDAGAEFPLKEGSKNIMLDFFGVPKDAPVRQRDGLYHARIMGPVGQRVQIIFLDTRWFRSDLRPTDERGAVGKERYLPDPDPAKTMLGEAQWTWLEQQLQKPADLRILVSSIQVLADGHGWEGWHSLPLERQRLYDLINDSGVSSLLILSGDRHVGGLYRRDDIAAFPLYEITSSSLNLSFAKGPVTETGPHQMGQLYGPENFGMIEVDWDRRILSFDLRDMAGDPVRGMTIALDDLAP</sequence>
<dbReference type="SUPFAM" id="SSF56300">
    <property type="entry name" value="Metallo-dependent phosphatases"/>
    <property type="match status" value="1"/>
</dbReference>
<dbReference type="Pfam" id="PF09423">
    <property type="entry name" value="PhoD"/>
    <property type="match status" value="1"/>
</dbReference>
<evidence type="ECO:0000313" key="2">
    <source>
        <dbReference type="EMBL" id="GER04545.1"/>
    </source>
</evidence>
<dbReference type="Gene3D" id="3.60.21.70">
    <property type="entry name" value="PhoD-like phosphatase"/>
    <property type="match status" value="1"/>
</dbReference>
<reference evidence="2 3" key="1">
    <citation type="submission" date="2019-09" db="EMBL/GenBank/DDBJ databases">
        <title>NBRP : Genome information of microbial organism related human and environment.</title>
        <authorList>
            <person name="Hattori M."/>
            <person name="Oshima K."/>
            <person name="Inaba H."/>
            <person name="Suda W."/>
            <person name="Sakamoto M."/>
            <person name="Iino T."/>
            <person name="Kitahara M."/>
            <person name="Oshida Y."/>
            <person name="Iida T."/>
            <person name="Kudo T."/>
            <person name="Itoh T."/>
            <person name="Ohkuma M."/>
        </authorList>
    </citation>
    <scope>NUCLEOTIDE SEQUENCE [LARGE SCALE GENOMIC DNA]</scope>
    <source>
        <strain evidence="2 3">Q-1</strain>
    </source>
</reference>
<name>A0A5A7NA73_9PROT</name>
<organism evidence="2 3">
    <name type="scientific">Iodidimonas nitroreducens</name>
    <dbReference type="NCBI Taxonomy" id="1236968"/>
    <lineage>
        <taxon>Bacteria</taxon>
        <taxon>Pseudomonadati</taxon>
        <taxon>Pseudomonadota</taxon>
        <taxon>Alphaproteobacteria</taxon>
        <taxon>Iodidimonadales</taxon>
        <taxon>Iodidimonadaceae</taxon>
        <taxon>Iodidimonas</taxon>
    </lineage>
</organism>
<dbReference type="EMBL" id="BKCN01000011">
    <property type="protein sequence ID" value="GER04545.1"/>
    <property type="molecule type" value="Genomic_DNA"/>
</dbReference>
<gene>
    <name evidence="2" type="ORF">JCM17846_22270</name>
</gene>
<evidence type="ECO:0000313" key="3">
    <source>
        <dbReference type="Proteomes" id="UP000324996"/>
    </source>
</evidence>
<proteinExistence type="predicted"/>
<comment type="caution">
    <text evidence="2">The sequence shown here is derived from an EMBL/GenBank/DDBJ whole genome shotgun (WGS) entry which is preliminary data.</text>
</comment>
<dbReference type="PANTHER" id="PTHR33987:SF1">
    <property type="entry name" value="CALCINEURIN-LIKE METALLO-PHOSPHOESTERASE SUPERFAMILY PROTEIN"/>
    <property type="match status" value="1"/>
</dbReference>
<dbReference type="InterPro" id="IPR029052">
    <property type="entry name" value="Metallo-depent_PP-like"/>
</dbReference>
<keyword evidence="3" id="KW-1185">Reference proteome</keyword>
<accession>A0A5A7NA73</accession>
<evidence type="ECO:0000259" key="1">
    <source>
        <dbReference type="Pfam" id="PF09423"/>
    </source>
</evidence>
<protein>
    <recommendedName>
        <fullName evidence="1">PhoD-like phosphatase metallophosphatase domain-containing protein</fullName>
    </recommendedName>
</protein>
<feature type="domain" description="PhoD-like phosphatase metallophosphatase" evidence="1">
    <location>
        <begin position="36"/>
        <end position="307"/>
    </location>
</feature>
<dbReference type="Proteomes" id="UP000324996">
    <property type="component" value="Unassembled WGS sequence"/>
</dbReference>